<dbReference type="InterPro" id="IPR052907">
    <property type="entry name" value="Beta-lactamase/esterase"/>
</dbReference>
<feature type="domain" description="Beta-lactamase-related" evidence="1">
    <location>
        <begin position="55"/>
        <end position="433"/>
    </location>
</feature>
<dbReference type="SUPFAM" id="SSF56601">
    <property type="entry name" value="beta-lactamase/transpeptidase-like"/>
    <property type="match status" value="1"/>
</dbReference>
<dbReference type="InterPro" id="IPR001466">
    <property type="entry name" value="Beta-lactam-related"/>
</dbReference>
<evidence type="ECO:0000313" key="2">
    <source>
        <dbReference type="EMBL" id="CAD9697016.1"/>
    </source>
</evidence>
<dbReference type="PANTHER" id="PTHR43319:SF3">
    <property type="entry name" value="BETA-LACTAMASE-RELATED DOMAIN-CONTAINING PROTEIN"/>
    <property type="match status" value="1"/>
</dbReference>
<dbReference type="EMBL" id="HBHK01020566">
    <property type="protein sequence ID" value="CAD9697016.1"/>
    <property type="molecule type" value="Transcribed_RNA"/>
</dbReference>
<evidence type="ECO:0000259" key="1">
    <source>
        <dbReference type="Pfam" id="PF00144"/>
    </source>
</evidence>
<gene>
    <name evidence="2" type="ORF">QSP1433_LOCUS13060</name>
</gene>
<sequence>MLPTKRPVWFFVGVGVYLIWRRYKNARERRVLCGKESQEVDTRFERVREAFLRNYKEGREAGSQLCCFYRSKQVVNISAGSKPENKMDRGTLAVIFSCTKVIESLAVAILVNRGLLRYDEPISTYWPEFGERVSKTVTVGDLMAHQAGVSRVSRATTVEEGVKIFSDPLLLQKELNENEPEWIPTSPPTRQLYHALTRGLYANEIVRRVDGREIGKLIQEEVLSKLEQDDATCFHIGCPAELQHRVTRHVEVQSKAFLVMRLILNLLLPKSLLGAVFDLDMDTVHPFEFELIKVAMEGPQRRAFTLCTDGPKSAAGIANNRTLRTLPFASAFGITNAHTLARIGNIIVSDRSVLSKEGLDEALDVKLPVLKDEALCRTLRMSKCGWGLDRFEFFGCGGWIGWAGMGGSVFVFDPRTQSTFAYVVNGFTQQLTKARGLRILKAFQEVIHEIEN</sequence>
<name>A0A7S2WNJ8_9STRA</name>
<reference evidence="2" key="1">
    <citation type="submission" date="2021-01" db="EMBL/GenBank/DDBJ databases">
        <authorList>
            <person name="Corre E."/>
            <person name="Pelletier E."/>
            <person name="Niang G."/>
            <person name="Scheremetjew M."/>
            <person name="Finn R."/>
            <person name="Kale V."/>
            <person name="Holt S."/>
            <person name="Cochrane G."/>
            <person name="Meng A."/>
            <person name="Brown T."/>
            <person name="Cohen L."/>
        </authorList>
    </citation>
    <scope>NUCLEOTIDE SEQUENCE</scope>
    <source>
        <strain evidence="2">NY070348D</strain>
    </source>
</reference>
<organism evidence="2">
    <name type="scientific">Mucochytrium quahogii</name>
    <dbReference type="NCBI Taxonomy" id="96639"/>
    <lineage>
        <taxon>Eukaryota</taxon>
        <taxon>Sar</taxon>
        <taxon>Stramenopiles</taxon>
        <taxon>Bigyra</taxon>
        <taxon>Labyrinthulomycetes</taxon>
        <taxon>Thraustochytrida</taxon>
        <taxon>Thraustochytriidae</taxon>
        <taxon>Mucochytrium</taxon>
    </lineage>
</organism>
<protein>
    <recommendedName>
        <fullName evidence="1">Beta-lactamase-related domain-containing protein</fullName>
    </recommendedName>
</protein>
<dbReference type="Pfam" id="PF00144">
    <property type="entry name" value="Beta-lactamase"/>
    <property type="match status" value="1"/>
</dbReference>
<proteinExistence type="predicted"/>
<accession>A0A7S2WNJ8</accession>
<dbReference type="Gene3D" id="3.40.710.10">
    <property type="entry name" value="DD-peptidase/beta-lactamase superfamily"/>
    <property type="match status" value="1"/>
</dbReference>
<dbReference type="PANTHER" id="PTHR43319">
    <property type="entry name" value="BETA-LACTAMASE-RELATED"/>
    <property type="match status" value="1"/>
</dbReference>
<dbReference type="InterPro" id="IPR012338">
    <property type="entry name" value="Beta-lactam/transpept-like"/>
</dbReference>
<dbReference type="AlphaFoldDB" id="A0A7S2WNJ8"/>